<evidence type="ECO:0000313" key="1">
    <source>
        <dbReference type="EMBL" id="KAJ8979611.1"/>
    </source>
</evidence>
<gene>
    <name evidence="1" type="ORF">NQ317_010514</name>
</gene>
<proteinExistence type="predicted"/>
<dbReference type="PROSITE" id="PS51257">
    <property type="entry name" value="PROKAR_LIPOPROTEIN"/>
    <property type="match status" value="1"/>
</dbReference>
<evidence type="ECO:0000313" key="2">
    <source>
        <dbReference type="Proteomes" id="UP001162164"/>
    </source>
</evidence>
<organism evidence="1 2">
    <name type="scientific">Molorchus minor</name>
    <dbReference type="NCBI Taxonomy" id="1323400"/>
    <lineage>
        <taxon>Eukaryota</taxon>
        <taxon>Metazoa</taxon>
        <taxon>Ecdysozoa</taxon>
        <taxon>Arthropoda</taxon>
        <taxon>Hexapoda</taxon>
        <taxon>Insecta</taxon>
        <taxon>Pterygota</taxon>
        <taxon>Neoptera</taxon>
        <taxon>Endopterygota</taxon>
        <taxon>Coleoptera</taxon>
        <taxon>Polyphaga</taxon>
        <taxon>Cucujiformia</taxon>
        <taxon>Chrysomeloidea</taxon>
        <taxon>Cerambycidae</taxon>
        <taxon>Lamiinae</taxon>
        <taxon>Monochamini</taxon>
        <taxon>Molorchus</taxon>
    </lineage>
</organism>
<reference evidence="1" key="1">
    <citation type="journal article" date="2023" name="Insect Mol. Biol.">
        <title>Genome sequencing provides insights into the evolution of gene families encoding plant cell wall-degrading enzymes in longhorned beetles.</title>
        <authorList>
            <person name="Shin N.R."/>
            <person name="Okamura Y."/>
            <person name="Kirsch R."/>
            <person name="Pauchet Y."/>
        </authorList>
    </citation>
    <scope>NUCLEOTIDE SEQUENCE</scope>
    <source>
        <strain evidence="1">MMC_N1</strain>
    </source>
</reference>
<name>A0ABQ9JMY9_9CUCU</name>
<protein>
    <submittedName>
        <fullName evidence="1">Uncharacterized protein</fullName>
    </submittedName>
</protein>
<accession>A0ABQ9JMY9</accession>
<comment type="caution">
    <text evidence="1">The sequence shown here is derived from an EMBL/GenBank/DDBJ whole genome shotgun (WGS) entry which is preliminary data.</text>
</comment>
<keyword evidence="2" id="KW-1185">Reference proteome</keyword>
<sequence length="240" mass="28351">MIFMKKRPFVQNSGLAELCAENIKLWNYFLLTFSCKIAIQQHLSRKHHRLRVKRFAELFFLIYNPRKSAFGCYETNYHNYLVIAEIARRSKYMQMLPPLPVHCIALDGECATMPVIFEDQYQDPFDQGKNKLQRIAYSKRSGFQYNYFRNSFRKSSKLSILFVYVFDNPWVLKKDKTDIDDNNCSCGIGDLWDNRKCSEKTLVNVDLYNIKTLYVLELPQDTANHLINCKCVHNIIFIIL</sequence>
<dbReference type="EMBL" id="JAPWTJ010000327">
    <property type="protein sequence ID" value="KAJ8979611.1"/>
    <property type="molecule type" value="Genomic_DNA"/>
</dbReference>
<dbReference type="Proteomes" id="UP001162164">
    <property type="component" value="Unassembled WGS sequence"/>
</dbReference>